<keyword evidence="4" id="KW-1185">Reference proteome</keyword>
<evidence type="ECO:0000313" key="3">
    <source>
        <dbReference type="EMBL" id="RSM39082.1"/>
    </source>
</evidence>
<dbReference type="SUPFAM" id="SSF51905">
    <property type="entry name" value="FAD/NAD(P)-binding domain"/>
    <property type="match status" value="1"/>
</dbReference>
<evidence type="ECO:0000256" key="1">
    <source>
        <dbReference type="ARBA" id="ARBA00038396"/>
    </source>
</evidence>
<evidence type="ECO:0000313" key="4">
    <source>
        <dbReference type="Proteomes" id="UP000286716"/>
    </source>
</evidence>
<evidence type="ECO:0000256" key="2">
    <source>
        <dbReference type="SAM" id="MobiDB-lite"/>
    </source>
</evidence>
<dbReference type="PANTHER" id="PTHR43747:SF1">
    <property type="entry name" value="SLR1998 PROTEIN"/>
    <property type="match status" value="1"/>
</dbReference>
<proteinExistence type="inferred from homology"/>
<dbReference type="PANTHER" id="PTHR43747">
    <property type="entry name" value="FAD-BINDING PROTEIN"/>
    <property type="match status" value="1"/>
</dbReference>
<dbReference type="InterPro" id="IPR036188">
    <property type="entry name" value="FAD/NAD-bd_sf"/>
</dbReference>
<accession>A0A428W7H6</accession>
<dbReference type="EMBL" id="QHHU01000048">
    <property type="protein sequence ID" value="RSM39082.1"/>
    <property type="molecule type" value="Genomic_DNA"/>
</dbReference>
<sequence length="279" mass="29739">MLATAAARAGATVFPSRVRRVHRIAGGFTVDAAIPAHADAVVDATGRAARISRELDARPARHDRLVCAARVVPRRGDEPFRDTFVEAVAEGWWYSAPLPDGHRIVACFTDAPIAARAGLATPAGWRAALVATTYVRQFVRGRAESPVRVVTAAGHRLRPCAGPGWLAVGDAAFATDPLSSGGVTSALRTAIAAAAALADGDRANYLALVDAMAAGYYARHSEIYGWERRFPTSAFWQARRPDVTNSTTSPEPRRPAAGPPMSARRSCSSSTRPRSRPEF</sequence>
<protein>
    <submittedName>
        <fullName evidence="3">Uncharacterized protein</fullName>
    </submittedName>
</protein>
<comment type="similarity">
    <text evidence="1">Belongs to the flavin-dependent halogenase family. Bacterial tryptophan halogenase subfamily.</text>
</comment>
<dbReference type="OrthoDB" id="9799983at2"/>
<comment type="caution">
    <text evidence="3">The sequence shown here is derived from an EMBL/GenBank/DDBJ whole genome shotgun (WGS) entry which is preliminary data.</text>
</comment>
<reference evidence="3 4" key="1">
    <citation type="submission" date="2018-05" db="EMBL/GenBank/DDBJ databases">
        <title>Evolution of GPA BGCs.</title>
        <authorList>
            <person name="Waglechner N."/>
            <person name="Wright G.D."/>
        </authorList>
    </citation>
    <scope>NUCLEOTIDE SEQUENCE [LARGE SCALE GENOMIC DNA]</scope>
    <source>
        <strain evidence="3 4">DSM 5908</strain>
    </source>
</reference>
<organism evidence="3 4">
    <name type="scientific">Amycolatopsis balhimycina DSM 5908</name>
    <dbReference type="NCBI Taxonomy" id="1081091"/>
    <lineage>
        <taxon>Bacteria</taxon>
        <taxon>Bacillati</taxon>
        <taxon>Actinomycetota</taxon>
        <taxon>Actinomycetes</taxon>
        <taxon>Pseudonocardiales</taxon>
        <taxon>Pseudonocardiaceae</taxon>
        <taxon>Amycolatopsis</taxon>
    </lineage>
</organism>
<dbReference type="Gene3D" id="3.50.50.60">
    <property type="entry name" value="FAD/NAD(P)-binding domain"/>
    <property type="match status" value="1"/>
</dbReference>
<dbReference type="Proteomes" id="UP000286716">
    <property type="component" value="Unassembled WGS sequence"/>
</dbReference>
<name>A0A428W7H6_AMYBA</name>
<dbReference type="AlphaFoldDB" id="A0A428W7H6"/>
<gene>
    <name evidence="3" type="ORF">DMA12_30925</name>
</gene>
<dbReference type="InterPro" id="IPR050816">
    <property type="entry name" value="Flavin-dep_Halogenase_NPB"/>
</dbReference>
<feature type="compositionally biased region" description="Low complexity" evidence="2">
    <location>
        <begin position="259"/>
        <end position="272"/>
    </location>
</feature>
<feature type="region of interest" description="Disordered" evidence="2">
    <location>
        <begin position="241"/>
        <end position="279"/>
    </location>
</feature>